<reference evidence="2 4" key="2">
    <citation type="submission" date="2019-08" db="EMBL/GenBank/DDBJ databases">
        <title>Complete genome sequences of Francisella adeliensis (FSC1325 and FSC1326).</title>
        <authorList>
            <person name="Ohrman C."/>
            <person name="Uneklint I."/>
            <person name="Vallesi A."/>
            <person name="Karlsson L."/>
            <person name="Sjodin A."/>
        </authorList>
    </citation>
    <scope>NUCLEOTIDE SEQUENCE [LARGE SCALE GENOMIC DNA]</scope>
    <source>
        <strain evidence="2 4">FSC1325</strain>
    </source>
</reference>
<dbReference type="SUPFAM" id="SSF54427">
    <property type="entry name" value="NTF2-like"/>
    <property type="match status" value="1"/>
</dbReference>
<evidence type="ECO:0000313" key="2">
    <source>
        <dbReference type="EMBL" id="QIW11509.1"/>
    </source>
</evidence>
<evidence type="ECO:0000313" key="1">
    <source>
        <dbReference type="EMBL" id="AXA33281.1"/>
    </source>
</evidence>
<dbReference type="RefSeq" id="WP_112869454.1">
    <property type="nucleotide sequence ID" value="NZ_CP021781.1"/>
</dbReference>
<organism evidence="1 3">
    <name type="scientific">Francisella adeliensis</name>
    <dbReference type="NCBI Taxonomy" id="2007306"/>
    <lineage>
        <taxon>Bacteria</taxon>
        <taxon>Pseudomonadati</taxon>
        <taxon>Pseudomonadota</taxon>
        <taxon>Gammaproteobacteria</taxon>
        <taxon>Thiotrichales</taxon>
        <taxon>Francisellaceae</taxon>
        <taxon>Francisella</taxon>
    </lineage>
</organism>
<dbReference type="Proteomes" id="UP000681131">
    <property type="component" value="Chromosome"/>
</dbReference>
<proteinExistence type="predicted"/>
<evidence type="ECO:0000313" key="3">
    <source>
        <dbReference type="Proteomes" id="UP000251120"/>
    </source>
</evidence>
<protein>
    <submittedName>
        <fullName evidence="2">Ester cyclase</fullName>
    </submittedName>
    <submittedName>
        <fullName evidence="1">Polyketide cyclase</fullName>
    </submittedName>
</protein>
<accession>A0A2Z4XWN1</accession>
<dbReference type="KEGG" id="fad:CDH04_02105"/>
<dbReference type="AlphaFoldDB" id="A0A2Z4XWN1"/>
<dbReference type="InterPro" id="IPR009959">
    <property type="entry name" value="Cyclase_SnoaL-like"/>
</dbReference>
<name>A0A2Z4XWN1_9GAMM</name>
<dbReference type="Proteomes" id="UP000251120">
    <property type="component" value="Chromosome"/>
</dbReference>
<keyword evidence="4" id="KW-1185">Reference proteome</keyword>
<sequence>MSDNLSKVKEYFKYCVDGKQTNLIPKYFHENVVIHRPDCSAPLIGLDIFEKSLRGCVTDRYETINTTFQKEIVSGNEVVVALTHFATGSNTWKGHEVSGKDVQWTSLTYFKFDNDGFIIEEIVERNELAMAEQLGISVI</sequence>
<dbReference type="EMBL" id="CP043424">
    <property type="protein sequence ID" value="QIW11509.1"/>
    <property type="molecule type" value="Genomic_DNA"/>
</dbReference>
<dbReference type="InterPro" id="IPR032710">
    <property type="entry name" value="NTF2-like_dom_sf"/>
</dbReference>
<dbReference type="OrthoDB" id="9182871at2"/>
<dbReference type="GO" id="GO:0030638">
    <property type="term" value="P:polyketide metabolic process"/>
    <property type="evidence" value="ECO:0007669"/>
    <property type="project" value="InterPro"/>
</dbReference>
<dbReference type="Gene3D" id="3.10.450.50">
    <property type="match status" value="1"/>
</dbReference>
<evidence type="ECO:0000313" key="4">
    <source>
        <dbReference type="Proteomes" id="UP000681131"/>
    </source>
</evidence>
<dbReference type="EMBL" id="CP021781">
    <property type="protein sequence ID" value="AXA33281.1"/>
    <property type="molecule type" value="Genomic_DNA"/>
</dbReference>
<reference evidence="1 3" key="1">
    <citation type="submission" date="2017-06" db="EMBL/GenBank/DDBJ databases">
        <title>Complete genome of Francisella adeliensis.</title>
        <authorList>
            <person name="Vallesi A."/>
            <person name="Sjodin A."/>
        </authorList>
    </citation>
    <scope>NUCLEOTIDE SEQUENCE [LARGE SCALE GENOMIC DNA]</scope>
    <source>
        <strain evidence="1 3">FDC440</strain>
    </source>
</reference>
<gene>
    <name evidence="1" type="ORF">CDH04_02105</name>
    <name evidence="2" type="ORF">FZC43_02110</name>
</gene>
<dbReference type="Pfam" id="PF07366">
    <property type="entry name" value="SnoaL"/>
    <property type="match status" value="1"/>
</dbReference>